<reference evidence="2 3" key="1">
    <citation type="submission" date="2020-09" db="EMBL/GenBank/DDBJ databases">
        <title>Biosynthesis of the nuclear factor of activated T cells inhibitor NFAT-133 and its congeners in Streptomyces pactum.</title>
        <authorList>
            <person name="Zhou W."/>
            <person name="Posri P."/>
            <person name="Abugrain M.E."/>
            <person name="Weisberg A.J."/>
            <person name="Chang J.H."/>
            <person name="Mahmud T."/>
        </authorList>
    </citation>
    <scope>NUCLEOTIDE SEQUENCE [LARGE SCALE GENOMIC DNA]</scope>
    <source>
        <strain evidence="2 3">ATCC 27456</strain>
    </source>
</reference>
<accession>A0ABS0NKZ4</accession>
<organism evidence="2 3">
    <name type="scientific">Streptomyces pactum</name>
    <dbReference type="NCBI Taxonomy" id="68249"/>
    <lineage>
        <taxon>Bacteria</taxon>
        <taxon>Bacillati</taxon>
        <taxon>Actinomycetota</taxon>
        <taxon>Actinomycetes</taxon>
        <taxon>Kitasatosporales</taxon>
        <taxon>Streptomycetaceae</taxon>
        <taxon>Streptomyces</taxon>
    </lineage>
</organism>
<evidence type="ECO:0000313" key="2">
    <source>
        <dbReference type="EMBL" id="MBH5335873.1"/>
    </source>
</evidence>
<dbReference type="EMBL" id="JACYXC010000001">
    <property type="protein sequence ID" value="MBH5335873.1"/>
    <property type="molecule type" value="Genomic_DNA"/>
</dbReference>
<comment type="caution">
    <text evidence="2">The sequence shown here is derived from an EMBL/GenBank/DDBJ whole genome shotgun (WGS) entry which is preliminary data.</text>
</comment>
<proteinExistence type="predicted"/>
<sequence>MATVLIALIVLALASVVMTVMLSRRGQSSATPVVPVAVGRQARTPDEPAAYHPEGLGRPHSSRLF</sequence>
<keyword evidence="3" id="KW-1185">Reference proteome</keyword>
<evidence type="ECO:0008006" key="4">
    <source>
        <dbReference type="Google" id="ProtNLM"/>
    </source>
</evidence>
<gene>
    <name evidence="2" type="ORF">IHE55_14180</name>
</gene>
<protein>
    <recommendedName>
        <fullName evidence="4">Secreted protein</fullName>
    </recommendedName>
</protein>
<name>A0ABS0NKZ4_9ACTN</name>
<evidence type="ECO:0000256" key="1">
    <source>
        <dbReference type="SAM" id="MobiDB-lite"/>
    </source>
</evidence>
<evidence type="ECO:0000313" key="3">
    <source>
        <dbReference type="Proteomes" id="UP000807371"/>
    </source>
</evidence>
<dbReference type="Proteomes" id="UP000807371">
    <property type="component" value="Unassembled WGS sequence"/>
</dbReference>
<dbReference type="RefSeq" id="WP_197989360.1">
    <property type="nucleotide sequence ID" value="NZ_JACYXC010000001.1"/>
</dbReference>
<feature type="region of interest" description="Disordered" evidence="1">
    <location>
        <begin position="43"/>
        <end position="65"/>
    </location>
</feature>